<evidence type="ECO:0008006" key="8">
    <source>
        <dbReference type="Google" id="ProtNLM"/>
    </source>
</evidence>
<feature type="transmembrane region" description="Helical" evidence="5">
    <location>
        <begin position="205"/>
        <end position="224"/>
    </location>
</feature>
<evidence type="ECO:0000256" key="5">
    <source>
        <dbReference type="SAM" id="Phobius"/>
    </source>
</evidence>
<dbReference type="EMBL" id="CP001807">
    <property type="protein sequence ID" value="ACY48348.1"/>
    <property type="molecule type" value="Genomic_DNA"/>
</dbReference>
<dbReference type="KEGG" id="rmr:Rmar_1461"/>
<dbReference type="HOGENOM" id="CLU_1018942_0_0_10"/>
<accession>D0MIP0</accession>
<feature type="transmembrane region" description="Helical" evidence="5">
    <location>
        <begin position="103"/>
        <end position="122"/>
    </location>
</feature>
<evidence type="ECO:0000313" key="6">
    <source>
        <dbReference type="EMBL" id="ACY48348.1"/>
    </source>
</evidence>
<dbReference type="RefSeq" id="WP_012843959.1">
    <property type="nucleotide sequence ID" value="NC_013501.1"/>
</dbReference>
<dbReference type="AlphaFoldDB" id="D0MIP0"/>
<dbReference type="InterPro" id="IPR000537">
    <property type="entry name" value="UbiA_prenyltransferase"/>
</dbReference>
<keyword evidence="4 5" id="KW-0472">Membrane</keyword>
<evidence type="ECO:0000256" key="2">
    <source>
        <dbReference type="ARBA" id="ARBA00022692"/>
    </source>
</evidence>
<gene>
    <name evidence="6" type="ordered locus">Rmar_1461</name>
</gene>
<dbReference type="GO" id="GO:0016765">
    <property type="term" value="F:transferase activity, transferring alkyl or aryl (other than methyl) groups"/>
    <property type="evidence" value="ECO:0007669"/>
    <property type="project" value="InterPro"/>
</dbReference>
<comment type="subcellular location">
    <subcellularLocation>
        <location evidence="1">Membrane</location>
        <topology evidence="1">Multi-pass membrane protein</topology>
    </subcellularLocation>
</comment>
<evidence type="ECO:0000256" key="1">
    <source>
        <dbReference type="ARBA" id="ARBA00004141"/>
    </source>
</evidence>
<dbReference type="GO" id="GO:0016020">
    <property type="term" value="C:membrane"/>
    <property type="evidence" value="ECO:0007669"/>
    <property type="project" value="UniProtKB-SubCell"/>
</dbReference>
<proteinExistence type="predicted"/>
<feature type="transmembrane region" description="Helical" evidence="5">
    <location>
        <begin position="129"/>
        <end position="149"/>
    </location>
</feature>
<keyword evidence="3 5" id="KW-1133">Transmembrane helix</keyword>
<keyword evidence="7" id="KW-1185">Reference proteome</keyword>
<dbReference type="Proteomes" id="UP000002221">
    <property type="component" value="Chromosome"/>
</dbReference>
<dbReference type="eggNOG" id="ENOG50310CP">
    <property type="taxonomic scope" value="Bacteria"/>
</dbReference>
<dbReference type="Pfam" id="PF01040">
    <property type="entry name" value="UbiA"/>
    <property type="match status" value="1"/>
</dbReference>
<sequence>MPIPFWRRLFWSGLHIPLLAVALLAGNAALLQLSLSKPLVVLEASGAWIVYLLDRSLAVGPEDYLNRPGRVSWWRAHRTLQRGGLALGALLAGWATLHLRPVTLVAGAGLGLVGMLYVLPGVRLKQWGLLKPLLIAGAWSLGTTLLPVLEAGRTPGADLWLLTAYRLLWLLPNPLLADWPDRVGDLASGVRTPAVRWSYGTLRRVALGLLLGALAVGLIFMAHLKRPEAAVDLLGVLLVGMVLGVARHGITDGHLALLDLLVAWPAVTTLVQS</sequence>
<evidence type="ECO:0000256" key="4">
    <source>
        <dbReference type="ARBA" id="ARBA00023136"/>
    </source>
</evidence>
<dbReference type="OrthoDB" id="1495864at2"/>
<name>D0MIP0_RHOM4</name>
<evidence type="ECO:0000256" key="3">
    <source>
        <dbReference type="ARBA" id="ARBA00022989"/>
    </source>
</evidence>
<feature type="transmembrane region" description="Helical" evidence="5">
    <location>
        <begin position="231"/>
        <end position="250"/>
    </location>
</feature>
<organism evidence="6 7">
    <name type="scientific">Rhodothermus marinus (strain ATCC 43812 / DSM 4252 / R-10)</name>
    <name type="common">Rhodothermus obamensis</name>
    <dbReference type="NCBI Taxonomy" id="518766"/>
    <lineage>
        <taxon>Bacteria</taxon>
        <taxon>Pseudomonadati</taxon>
        <taxon>Rhodothermota</taxon>
        <taxon>Rhodothermia</taxon>
        <taxon>Rhodothermales</taxon>
        <taxon>Rhodothermaceae</taxon>
        <taxon>Rhodothermus</taxon>
    </lineage>
</organism>
<protein>
    <recommendedName>
        <fullName evidence="8">UbiA prenyltransferase</fullName>
    </recommendedName>
</protein>
<evidence type="ECO:0000313" key="7">
    <source>
        <dbReference type="Proteomes" id="UP000002221"/>
    </source>
</evidence>
<dbReference type="STRING" id="518766.Rmar_1461"/>
<reference evidence="6 7" key="1">
    <citation type="journal article" date="2009" name="Stand. Genomic Sci.">
        <title>Complete genome sequence of Rhodothermus marinus type strain (R-10).</title>
        <authorList>
            <person name="Nolan M."/>
            <person name="Tindall B.J."/>
            <person name="Pomrenke H."/>
            <person name="Lapidus A."/>
            <person name="Copeland A."/>
            <person name="Glavina Del Rio T."/>
            <person name="Lucas S."/>
            <person name="Chen F."/>
            <person name="Tice H."/>
            <person name="Cheng J.F."/>
            <person name="Saunders E."/>
            <person name="Han C."/>
            <person name="Bruce D."/>
            <person name="Goodwin L."/>
            <person name="Chain P."/>
            <person name="Pitluck S."/>
            <person name="Ovchinikova G."/>
            <person name="Pati A."/>
            <person name="Ivanova N."/>
            <person name="Mavromatis K."/>
            <person name="Chen A."/>
            <person name="Palaniappan K."/>
            <person name="Land M."/>
            <person name="Hauser L."/>
            <person name="Chang Y.J."/>
            <person name="Jeffries C.D."/>
            <person name="Brettin T."/>
            <person name="Goker M."/>
            <person name="Bristow J."/>
            <person name="Eisen J.A."/>
            <person name="Markowitz V."/>
            <person name="Hugenholtz P."/>
            <person name="Kyrpides N.C."/>
            <person name="Klenk H.P."/>
            <person name="Detter J.C."/>
        </authorList>
    </citation>
    <scope>NUCLEOTIDE SEQUENCE [LARGE SCALE GENOMIC DNA]</scope>
    <source>
        <strain evidence="7">ATCC 43812 / DSM 4252 / R-10</strain>
    </source>
</reference>
<keyword evidence="2 5" id="KW-0812">Transmembrane</keyword>